<dbReference type="InterPro" id="IPR026893">
    <property type="entry name" value="Tyr/Ser_Pase_IphP-type"/>
</dbReference>
<dbReference type="Gene3D" id="3.90.190.10">
    <property type="entry name" value="Protein tyrosine phosphatase superfamily"/>
    <property type="match status" value="1"/>
</dbReference>
<reference evidence="2 3" key="1">
    <citation type="submission" date="2023-10" db="EMBL/GenBank/DDBJ databases">
        <title>Draft genome sequence of Xylaria bambusicola isolate GMP-LS, the root and basal stem rot pathogen of sugarcane in Indonesia.</title>
        <authorList>
            <person name="Selvaraj P."/>
            <person name="Muralishankar V."/>
            <person name="Muruganantham S."/>
            <person name="Sp S."/>
            <person name="Haryani S."/>
            <person name="Lau K.J.X."/>
            <person name="Naqvi N.I."/>
        </authorList>
    </citation>
    <scope>NUCLEOTIDE SEQUENCE [LARGE SCALE GENOMIC DNA]</scope>
    <source>
        <strain evidence="2">GMP-LS</strain>
    </source>
</reference>
<feature type="chain" id="PRO_5042824130" evidence="1">
    <location>
        <begin position="17"/>
        <end position="93"/>
    </location>
</feature>
<dbReference type="EMBL" id="JAWHQM010000017">
    <property type="protein sequence ID" value="KAK5630741.1"/>
    <property type="molecule type" value="Genomic_DNA"/>
</dbReference>
<sequence>MIIALTLLTLRVPTDAITHDYLLSQSGLEPEREERVVEMTHIGLSREWGDCPPELIQRVCGHLDVRYGGVDGYLDSIGFGAEDRARLVEVLGA</sequence>
<proteinExistence type="predicted"/>
<evidence type="ECO:0000313" key="3">
    <source>
        <dbReference type="Proteomes" id="UP001305414"/>
    </source>
</evidence>
<evidence type="ECO:0000313" key="2">
    <source>
        <dbReference type="EMBL" id="KAK5630741.1"/>
    </source>
</evidence>
<dbReference type="AlphaFoldDB" id="A0AAN7Z9W0"/>
<dbReference type="InterPro" id="IPR029021">
    <property type="entry name" value="Prot-tyrosine_phosphatase-like"/>
</dbReference>
<keyword evidence="1" id="KW-0732">Signal</keyword>
<protein>
    <submittedName>
        <fullName evidence="2">Uncharacterized protein</fullName>
    </submittedName>
</protein>
<gene>
    <name evidence="2" type="ORF">RRF57_006456</name>
</gene>
<evidence type="ECO:0000256" key="1">
    <source>
        <dbReference type="SAM" id="SignalP"/>
    </source>
</evidence>
<accession>A0AAN7Z9W0</accession>
<dbReference type="Pfam" id="PF13350">
    <property type="entry name" value="Y_phosphatase3"/>
    <property type="match status" value="1"/>
</dbReference>
<keyword evidence="3" id="KW-1185">Reference proteome</keyword>
<organism evidence="2 3">
    <name type="scientific">Xylaria bambusicola</name>
    <dbReference type="NCBI Taxonomy" id="326684"/>
    <lineage>
        <taxon>Eukaryota</taxon>
        <taxon>Fungi</taxon>
        <taxon>Dikarya</taxon>
        <taxon>Ascomycota</taxon>
        <taxon>Pezizomycotina</taxon>
        <taxon>Sordariomycetes</taxon>
        <taxon>Xylariomycetidae</taxon>
        <taxon>Xylariales</taxon>
        <taxon>Xylariaceae</taxon>
        <taxon>Xylaria</taxon>
    </lineage>
</organism>
<feature type="signal peptide" evidence="1">
    <location>
        <begin position="1"/>
        <end position="16"/>
    </location>
</feature>
<comment type="caution">
    <text evidence="2">The sequence shown here is derived from an EMBL/GenBank/DDBJ whole genome shotgun (WGS) entry which is preliminary data.</text>
</comment>
<dbReference type="Proteomes" id="UP001305414">
    <property type="component" value="Unassembled WGS sequence"/>
</dbReference>
<dbReference type="SUPFAM" id="SSF52799">
    <property type="entry name" value="(Phosphotyrosine protein) phosphatases II"/>
    <property type="match status" value="1"/>
</dbReference>
<dbReference type="GO" id="GO:0004721">
    <property type="term" value="F:phosphoprotein phosphatase activity"/>
    <property type="evidence" value="ECO:0007669"/>
    <property type="project" value="InterPro"/>
</dbReference>
<name>A0AAN7Z9W0_9PEZI</name>